<dbReference type="KEGG" id="llu:AKJ09_06114"/>
<dbReference type="Gene3D" id="1.25.40.10">
    <property type="entry name" value="Tetratricopeptide repeat domain"/>
    <property type="match status" value="2"/>
</dbReference>
<feature type="region of interest" description="Disordered" evidence="2">
    <location>
        <begin position="189"/>
        <end position="232"/>
    </location>
</feature>
<reference evidence="3 4" key="1">
    <citation type="submission" date="2015-08" db="EMBL/GenBank/DDBJ databases">
        <authorList>
            <person name="Babu N.S."/>
            <person name="Beckwith C.J."/>
            <person name="Beseler K.G."/>
            <person name="Brison A."/>
            <person name="Carone J.V."/>
            <person name="Caskin T.P."/>
            <person name="Diamond M."/>
            <person name="Durham M.E."/>
            <person name="Foxe J.M."/>
            <person name="Go M."/>
            <person name="Henderson B.A."/>
            <person name="Jones I.B."/>
            <person name="McGettigan J.A."/>
            <person name="Micheletti S.J."/>
            <person name="Nasrallah M.E."/>
            <person name="Ortiz D."/>
            <person name="Piller C.R."/>
            <person name="Privatt S.R."/>
            <person name="Schneider S.L."/>
            <person name="Sharp S."/>
            <person name="Smith T.C."/>
            <person name="Stanton J.D."/>
            <person name="Ullery H.E."/>
            <person name="Wilson R.J."/>
            <person name="Serrano M.G."/>
            <person name="Buck G."/>
            <person name="Lee V."/>
            <person name="Wang Y."/>
            <person name="Carvalho R."/>
            <person name="Voegtly L."/>
            <person name="Shi R."/>
            <person name="Duckworth R."/>
            <person name="Johnson A."/>
            <person name="Loviza R."/>
            <person name="Walstead R."/>
            <person name="Shah Z."/>
            <person name="Kiflezghi M."/>
            <person name="Wade K."/>
            <person name="Ball S.L."/>
            <person name="Bradley K.W."/>
            <person name="Asai D.J."/>
            <person name="Bowman C.A."/>
            <person name="Russell D.A."/>
            <person name="Pope W.H."/>
            <person name="Jacobs-Sera D."/>
            <person name="Hendrix R.W."/>
            <person name="Hatfull G.F."/>
        </authorList>
    </citation>
    <scope>NUCLEOTIDE SEQUENCE [LARGE SCALE GENOMIC DNA]</scope>
    <source>
        <strain evidence="3 4">DSM 27648</strain>
    </source>
</reference>
<feature type="compositionally biased region" description="Low complexity" evidence="2">
    <location>
        <begin position="77"/>
        <end position="98"/>
    </location>
</feature>
<feature type="compositionally biased region" description="Pro residues" evidence="2">
    <location>
        <begin position="57"/>
        <end position="76"/>
    </location>
</feature>
<name>A0A0K1Q0Z1_9BACT</name>
<dbReference type="PANTHER" id="PTHR12558">
    <property type="entry name" value="CELL DIVISION CYCLE 16,23,27"/>
    <property type="match status" value="1"/>
</dbReference>
<feature type="repeat" description="TPR" evidence="1">
    <location>
        <begin position="998"/>
        <end position="1031"/>
    </location>
</feature>
<dbReference type="PROSITE" id="PS50005">
    <property type="entry name" value="TPR"/>
    <property type="match status" value="6"/>
</dbReference>
<dbReference type="Pfam" id="PF14559">
    <property type="entry name" value="TPR_19"/>
    <property type="match status" value="1"/>
</dbReference>
<accession>A0A0K1Q0Z1</accession>
<dbReference type="InterPro" id="IPR019734">
    <property type="entry name" value="TPR_rpt"/>
</dbReference>
<proteinExistence type="predicted"/>
<keyword evidence="1" id="KW-0802">TPR repeat</keyword>
<feature type="compositionally biased region" description="Low complexity" evidence="2">
    <location>
        <begin position="134"/>
        <end position="143"/>
    </location>
</feature>
<evidence type="ECO:0000313" key="4">
    <source>
        <dbReference type="Proteomes" id="UP000064967"/>
    </source>
</evidence>
<feature type="compositionally biased region" description="Pro residues" evidence="2">
    <location>
        <begin position="99"/>
        <end position="111"/>
    </location>
</feature>
<feature type="repeat" description="TPR" evidence="1">
    <location>
        <begin position="756"/>
        <end position="789"/>
    </location>
</feature>
<feature type="compositionally biased region" description="Basic and acidic residues" evidence="2">
    <location>
        <begin position="474"/>
        <end position="484"/>
    </location>
</feature>
<feature type="repeat" description="TPR" evidence="1">
    <location>
        <begin position="930"/>
        <end position="963"/>
    </location>
</feature>
<feature type="region of interest" description="Disordered" evidence="2">
    <location>
        <begin position="1"/>
        <end position="35"/>
    </location>
</feature>
<evidence type="ECO:0000256" key="2">
    <source>
        <dbReference type="SAM" id="MobiDB-lite"/>
    </source>
</evidence>
<dbReference type="SUPFAM" id="SSF81901">
    <property type="entry name" value="HCP-like"/>
    <property type="match status" value="1"/>
</dbReference>
<evidence type="ECO:0000256" key="1">
    <source>
        <dbReference type="PROSITE-ProRule" id="PRU00339"/>
    </source>
</evidence>
<protein>
    <submittedName>
        <fullName evidence="3">Uncharacterized protein</fullName>
    </submittedName>
</protein>
<dbReference type="PANTHER" id="PTHR12558:SF13">
    <property type="entry name" value="CELL DIVISION CYCLE PROTEIN 27 HOMOLOG"/>
    <property type="match status" value="1"/>
</dbReference>
<dbReference type="Pfam" id="PF13432">
    <property type="entry name" value="TPR_16"/>
    <property type="match status" value="3"/>
</dbReference>
<feature type="region of interest" description="Disordered" evidence="2">
    <location>
        <begin position="47"/>
        <end position="176"/>
    </location>
</feature>
<dbReference type="EMBL" id="CP012333">
    <property type="protein sequence ID" value="AKU99450.1"/>
    <property type="molecule type" value="Genomic_DNA"/>
</dbReference>
<dbReference type="PATRIC" id="fig|1391654.3.peg.6200"/>
<dbReference type="InterPro" id="IPR011990">
    <property type="entry name" value="TPR-like_helical_dom_sf"/>
</dbReference>
<dbReference type="SUPFAM" id="SSF48452">
    <property type="entry name" value="TPR-like"/>
    <property type="match status" value="3"/>
</dbReference>
<feature type="compositionally biased region" description="Low complexity" evidence="2">
    <location>
        <begin position="153"/>
        <end position="168"/>
    </location>
</feature>
<evidence type="ECO:0000313" key="3">
    <source>
        <dbReference type="EMBL" id="AKU99450.1"/>
    </source>
</evidence>
<keyword evidence="4" id="KW-1185">Reference proteome</keyword>
<sequence>MRCPKCGHTFLVTDPSKGAGGGPAAKTGAAPVPRQMKQTMVGVGVGVGGFGAAGGKPAPPPPAKPAPAPAPPPAPAAPSFTAAGPGDAFDDGLALPAVKPAPPKPGGPRPQPITNAKPAAPPPPAFPGLDDLDLPALAGDVGLPAAVPPRQTAKSAKAAPVVPVASAPAPAPAPPPFDFDVDLPAVLPATTPARGADLPSPKARGIDLPSPKPRGADLPAPKGFGTLDLPAPKGNADPFGAVDLPAPKAAAQGGFGSIDLPSAQGFGADLPSPRLGADLPAPRGFGTDLPSPKPPFADLPSLQNDLPLVGGGLPVPRVGGGGGFGEIDLPSLQNDLPQSMSVDAHMPMPMSDDRLLPNRQGPPPAPIAFGELDLPLVGGIGASPPMMPPPVHGGSPVSFGELDLPSGPLDEPMPPSGMGGMGAGGMAFGEVDLGGDPNGAPVLGPPPATSAGSFAFQEASLAPSQPPAATTGKRPAEAKPDKPPSKAPKILAACAALIVVGGAALQFTPLGAYGHIAISDKLRAGEYAKNATTAADAARKKLALDTYASAVEAADELAELRKKSPRSRPLAAYAAFVEFASQARFGGDSGRAARAKTFLNDMPTDSEVAYLVAARAAEVAASGEWSKAKPLIDQAIAKEPKDGIQQDLAALRGQVALMLKDAKTAQEAYTDALNKGGPSARAHWGLAQTFLLTKNLPKAKEAVDAALKLSPTHTGARTLHALLTWQLGRDDATAVKELDAILEEKSKKGLGPSELSSALSAKGQVMLERDRASEARAAFDEAVKIDPRNVAALVGQGQVLYADGRFTEALTRFDEAVAKDPTNSSAILGAAMTKIALERLADAKTELVAARQAAPKDMGIALWLAKTEEALGNKQGAEQLYAAAVDLADPQNVDAIQAYSALAAFLASQGRTAEAQAKLDQARQKLPDSAALQRAFGDVAAAQGHFDEAVSHFESALQRNPNDLSTRFRLGVTYRKMRKLDLAAAQFDQIAAIDKEYPNIALERGQLFELSGDVQKALEQFQSALQKAPKDIDLKLRVGAAFVIVGKADEALPMLTEVKNVRPNSAEANHFIGRAYLKQGGLEAASAMRFLQRAVELDPNRAEYHLYVAWAANEASPAQLGLARTHVEKALALDKLLADGYWQRGVVEMREGAVNDAIKDLHRALELKPARTEAHATLAETYEQKNDLGTAMSEWSKAIAADDKQPAWRYRYGRLLLEKGNAGEAAKHLAYAVEQGKTAQPRPGWLGPAAFEAGEALRKTGQKQPAVDAYTLYLELAAPTAPDRRDAIKALKDLGAAYEPGR</sequence>
<gene>
    <name evidence="3" type="ORF">AKJ09_06114</name>
</gene>
<feature type="repeat" description="TPR" evidence="1">
    <location>
        <begin position="680"/>
        <end position="713"/>
    </location>
</feature>
<organism evidence="3 4">
    <name type="scientific">Labilithrix luteola</name>
    <dbReference type="NCBI Taxonomy" id="1391654"/>
    <lineage>
        <taxon>Bacteria</taxon>
        <taxon>Pseudomonadati</taxon>
        <taxon>Myxococcota</taxon>
        <taxon>Polyangia</taxon>
        <taxon>Polyangiales</taxon>
        <taxon>Labilitrichaceae</taxon>
        <taxon>Labilithrix</taxon>
    </lineage>
</organism>
<dbReference type="STRING" id="1391654.AKJ09_06114"/>
<feature type="repeat" description="TPR" evidence="1">
    <location>
        <begin position="790"/>
        <end position="823"/>
    </location>
</feature>
<feature type="repeat" description="TPR" evidence="1">
    <location>
        <begin position="1138"/>
        <end position="1171"/>
    </location>
</feature>
<dbReference type="SMART" id="SM00028">
    <property type="entry name" value="TPR"/>
    <property type="match status" value="13"/>
</dbReference>
<feature type="region of interest" description="Disordered" evidence="2">
    <location>
        <begin position="458"/>
        <end position="485"/>
    </location>
</feature>
<dbReference type="Proteomes" id="UP000064967">
    <property type="component" value="Chromosome"/>
</dbReference>